<dbReference type="KEGG" id="npy:NPRO_07220"/>
<proteinExistence type="predicted"/>
<dbReference type="Pfam" id="PF07833">
    <property type="entry name" value="Cu_amine_oxidN1"/>
    <property type="match status" value="1"/>
</dbReference>
<organism evidence="2 3">
    <name type="scientific">Candidatus Nitrosymbiomonas proteolyticus</name>
    <dbReference type="NCBI Taxonomy" id="2608984"/>
    <lineage>
        <taxon>Bacteria</taxon>
        <taxon>Bacillati</taxon>
        <taxon>Armatimonadota</taxon>
        <taxon>Armatimonadota incertae sedis</taxon>
        <taxon>Candidatus Nitrosymbiomonas</taxon>
    </lineage>
</organism>
<dbReference type="SUPFAM" id="SSF55383">
    <property type="entry name" value="Copper amine oxidase, domain N"/>
    <property type="match status" value="1"/>
</dbReference>
<feature type="domain" description="Copper amine oxidase-like N-terminal" evidence="1">
    <location>
        <begin position="3"/>
        <end position="88"/>
    </location>
</feature>
<dbReference type="EMBL" id="AP021858">
    <property type="protein sequence ID" value="BBO23127.1"/>
    <property type="molecule type" value="Genomic_DNA"/>
</dbReference>
<reference evidence="2" key="1">
    <citation type="journal article" name="DNA Res.">
        <title>The physiological potential of anammox bacteria as revealed by their core genome structure.</title>
        <authorList>
            <person name="Okubo T."/>
            <person name="Toyoda A."/>
            <person name="Fukuhara K."/>
            <person name="Uchiyama I."/>
            <person name="Harigaya Y."/>
            <person name="Kuroiwa M."/>
            <person name="Suzuki T."/>
            <person name="Murakami Y."/>
            <person name="Suwa Y."/>
            <person name="Takami H."/>
        </authorList>
    </citation>
    <scope>NUCLEOTIDE SEQUENCE</scope>
    <source>
        <strain evidence="2">317325-2</strain>
    </source>
</reference>
<dbReference type="InterPro" id="IPR036582">
    <property type="entry name" value="Mao_N_sf"/>
</dbReference>
<name>A0A809S3G5_9BACT</name>
<dbReference type="Proteomes" id="UP000662873">
    <property type="component" value="Chromosome"/>
</dbReference>
<protein>
    <recommendedName>
        <fullName evidence="1">Copper amine oxidase-like N-terminal domain-containing protein</fullName>
    </recommendedName>
</protein>
<accession>A0A809S3G5</accession>
<dbReference type="InterPro" id="IPR012854">
    <property type="entry name" value="Cu_amine_oxidase-like_N"/>
</dbReference>
<dbReference type="AlphaFoldDB" id="A0A809S3G5"/>
<evidence type="ECO:0000313" key="2">
    <source>
        <dbReference type="EMBL" id="BBO23127.1"/>
    </source>
</evidence>
<evidence type="ECO:0000313" key="3">
    <source>
        <dbReference type="Proteomes" id="UP000662873"/>
    </source>
</evidence>
<sequence>MFLRDTFDALNCAVQWYSADQRIKAWIAETEIELWIGKTEARVNGQTMMLDQAPIIDKATGSTLVPLRFIGEAVGAGIKYSARGNRVDIDRMQIPYWTETAPFKVGDTVEMLEQTRDRWIKAKVLRVFEVKVGLDRYNIEYTEDGPNGRVMRPTMSRSHIRKPRS</sequence>
<evidence type="ECO:0000259" key="1">
    <source>
        <dbReference type="Pfam" id="PF07833"/>
    </source>
</evidence>
<dbReference type="Gene3D" id="3.30.457.10">
    <property type="entry name" value="Copper amine oxidase-like, N-terminal domain"/>
    <property type="match status" value="1"/>
</dbReference>
<gene>
    <name evidence="2" type="ORF">NPRO_07220</name>
</gene>